<dbReference type="Proteomes" id="UP001165080">
    <property type="component" value="Unassembled WGS sequence"/>
</dbReference>
<dbReference type="GO" id="GO:0000151">
    <property type="term" value="C:ubiquitin ligase complex"/>
    <property type="evidence" value="ECO:0007669"/>
    <property type="project" value="TreeGrafter"/>
</dbReference>
<organism evidence="6 7">
    <name type="scientific">Pleodorina starrii</name>
    <dbReference type="NCBI Taxonomy" id="330485"/>
    <lineage>
        <taxon>Eukaryota</taxon>
        <taxon>Viridiplantae</taxon>
        <taxon>Chlorophyta</taxon>
        <taxon>core chlorophytes</taxon>
        <taxon>Chlorophyceae</taxon>
        <taxon>CS clade</taxon>
        <taxon>Chlamydomonadales</taxon>
        <taxon>Volvocaceae</taxon>
        <taxon>Pleodorina</taxon>
    </lineage>
</organism>
<dbReference type="InterPro" id="IPR011333">
    <property type="entry name" value="SKP1/BTB/POZ_sf"/>
</dbReference>
<dbReference type="InterPro" id="IPR011042">
    <property type="entry name" value="6-blade_b-propeller_TolB-like"/>
</dbReference>
<dbReference type="PANTHER" id="PTHR46231:SF1">
    <property type="entry name" value="ANKYRIN REPEAT AND BTB_POZ DOMAIN-CONTAINING PROTEIN 1"/>
    <property type="match status" value="1"/>
</dbReference>
<evidence type="ECO:0000256" key="2">
    <source>
        <dbReference type="ARBA" id="ARBA00022737"/>
    </source>
</evidence>
<dbReference type="PANTHER" id="PTHR46231">
    <property type="entry name" value="ANKYRIN REPEAT AND BTB/POZ DOMAIN-CONTAINING PROTEIN 1"/>
    <property type="match status" value="1"/>
</dbReference>
<dbReference type="PROSITE" id="PS50097">
    <property type="entry name" value="BTB"/>
    <property type="match status" value="1"/>
</dbReference>
<protein>
    <submittedName>
        <fullName evidence="6">Ankyrin repeat and BTB/POZ domain-containing protein 1</fullName>
    </submittedName>
</protein>
<keyword evidence="7" id="KW-1185">Reference proteome</keyword>
<evidence type="ECO:0000256" key="1">
    <source>
        <dbReference type="ARBA" id="ARBA00004906"/>
    </source>
</evidence>
<dbReference type="CDD" id="cd18186">
    <property type="entry name" value="BTB_POZ_ZBTB_KLHL-like"/>
    <property type="match status" value="1"/>
</dbReference>
<dbReference type="Gene3D" id="2.120.10.30">
    <property type="entry name" value="TolB, C-terminal domain"/>
    <property type="match status" value="1"/>
</dbReference>
<dbReference type="EMBL" id="BRXU01000005">
    <property type="protein sequence ID" value="GLC52308.1"/>
    <property type="molecule type" value="Genomic_DNA"/>
</dbReference>
<dbReference type="SUPFAM" id="SSF101898">
    <property type="entry name" value="NHL repeat"/>
    <property type="match status" value="1"/>
</dbReference>
<sequence length="539" mass="56591">MLALPEAAYSVVTRPLGNSSGSQTLIFLKREIRELLEVSAVDSDAGVKNFRLSEHRLPVAGTYECEPAAVYESTSDSTFFVHSCGTSIKRLDRDNNISLVAGSEARAGSVDGRGGKALFKHISSLAADGKGNVFVANGCRRESRIRVLRVRTGEVVTLRGSEPPRGDSPWCALSYDAAAGVLVAATGTAVCHVLVYGSENSSLGLCAAMQLVAGSWEEDMMVEGSVEKAHFLNIFTILAGRDSRVLVLDMILEETAVHMMEPDGTFRTVATFDFDAGDTCSMAVLAGGELALCTYGPSHDEDEGEDERPCFVAVISGGSGFVPSSEALAGLRPLAPPAEVSARTALPDLLAVPTSGGGEGSDGDSGSSGARSPLVTVRVPGGKAFVAHRSVLAARSEYFKTQLAEGGGFGDSGAAEVTLEDAHPEAFGHLLSYLYTGTVAVPDELLRPTVVLAGRLLLPADCIAQLTVQLLAAATPESVIGDLVWAVQHGMTELVQRLQAYLLRKRKEVKAMGPQACSGLTALLALDQGLGAELMMQMM</sequence>
<dbReference type="Gene3D" id="3.30.710.10">
    <property type="entry name" value="Potassium Channel Kv1.1, Chain A"/>
    <property type="match status" value="1"/>
</dbReference>
<name>A0A9W6BHW4_9CHLO</name>
<evidence type="ECO:0000313" key="6">
    <source>
        <dbReference type="EMBL" id="GLC52308.1"/>
    </source>
</evidence>
<dbReference type="SUPFAM" id="SSF54695">
    <property type="entry name" value="POZ domain"/>
    <property type="match status" value="1"/>
</dbReference>
<gene>
    <name evidence="6" type="primary">PLEST005547</name>
    <name evidence="6" type="ORF">PLESTB_000607400</name>
</gene>
<feature type="region of interest" description="Disordered" evidence="4">
    <location>
        <begin position="350"/>
        <end position="373"/>
    </location>
</feature>
<keyword evidence="2" id="KW-0677">Repeat</keyword>
<evidence type="ECO:0000313" key="7">
    <source>
        <dbReference type="Proteomes" id="UP001165080"/>
    </source>
</evidence>
<dbReference type="Pfam" id="PF00651">
    <property type="entry name" value="BTB"/>
    <property type="match status" value="1"/>
</dbReference>
<evidence type="ECO:0000256" key="3">
    <source>
        <dbReference type="ARBA" id="ARBA00023043"/>
    </source>
</evidence>
<comment type="pathway">
    <text evidence="1">Protein modification; protein ubiquitination.</text>
</comment>
<dbReference type="InterPro" id="IPR000210">
    <property type="entry name" value="BTB/POZ_dom"/>
</dbReference>
<reference evidence="6 7" key="1">
    <citation type="journal article" date="2023" name="Commun. Biol.">
        <title>Reorganization of the ancestral sex-determining regions during the evolution of trioecy in Pleodorina starrii.</title>
        <authorList>
            <person name="Takahashi K."/>
            <person name="Suzuki S."/>
            <person name="Kawai-Toyooka H."/>
            <person name="Yamamoto K."/>
            <person name="Hamaji T."/>
            <person name="Ootsuki R."/>
            <person name="Yamaguchi H."/>
            <person name="Kawachi M."/>
            <person name="Higashiyama T."/>
            <person name="Nozaki H."/>
        </authorList>
    </citation>
    <scope>NUCLEOTIDE SEQUENCE [LARGE SCALE GENOMIC DNA]</scope>
    <source>
        <strain evidence="6 7">NIES-4479</strain>
    </source>
</reference>
<dbReference type="AlphaFoldDB" id="A0A9W6BHW4"/>
<feature type="domain" description="BTB" evidence="5">
    <location>
        <begin position="373"/>
        <end position="443"/>
    </location>
</feature>
<proteinExistence type="predicted"/>
<evidence type="ECO:0000259" key="5">
    <source>
        <dbReference type="PROSITE" id="PS50097"/>
    </source>
</evidence>
<dbReference type="SMART" id="SM00225">
    <property type="entry name" value="BTB"/>
    <property type="match status" value="1"/>
</dbReference>
<evidence type="ECO:0000256" key="4">
    <source>
        <dbReference type="SAM" id="MobiDB-lite"/>
    </source>
</evidence>
<accession>A0A9W6BHW4</accession>
<dbReference type="InterPro" id="IPR044515">
    <property type="entry name" value="ABTB1"/>
</dbReference>
<dbReference type="GO" id="GO:0005737">
    <property type="term" value="C:cytoplasm"/>
    <property type="evidence" value="ECO:0007669"/>
    <property type="project" value="TreeGrafter"/>
</dbReference>
<keyword evidence="3" id="KW-0040">ANK repeat</keyword>
<comment type="caution">
    <text evidence="6">The sequence shown here is derived from an EMBL/GenBank/DDBJ whole genome shotgun (WGS) entry which is preliminary data.</text>
</comment>